<protein>
    <submittedName>
        <fullName evidence="5">ARAD1A01958p</fullName>
    </submittedName>
</protein>
<feature type="region of interest" description="Disordered" evidence="3">
    <location>
        <begin position="489"/>
        <end position="522"/>
    </location>
</feature>
<dbReference type="InterPro" id="IPR029058">
    <property type="entry name" value="AB_hydrolase_fold"/>
</dbReference>
<dbReference type="PANTHER" id="PTHR12482:SF62">
    <property type="entry name" value="LIPASE ROG1-RELATED"/>
    <property type="match status" value="1"/>
</dbReference>
<dbReference type="InterPro" id="IPR007751">
    <property type="entry name" value="DUF676_lipase-like"/>
</dbReference>
<dbReference type="EMBL" id="HG937691">
    <property type="protein sequence ID" value="CDP33110.1"/>
    <property type="molecule type" value="Genomic_DNA"/>
</dbReference>
<reference evidence="5" key="1">
    <citation type="submission" date="2014-02" db="EMBL/GenBank/DDBJ databases">
        <authorList>
            <person name="Genoscope - CEA"/>
        </authorList>
    </citation>
    <scope>NUCLEOTIDE SEQUENCE</scope>
    <source>
        <strain evidence="5">LS3</strain>
    </source>
</reference>
<feature type="region of interest" description="Disordered" evidence="3">
    <location>
        <begin position="408"/>
        <end position="454"/>
    </location>
</feature>
<dbReference type="PANTHER" id="PTHR12482">
    <property type="entry name" value="LIPASE ROG1-RELATED-RELATED"/>
    <property type="match status" value="1"/>
</dbReference>
<keyword evidence="2" id="KW-0442">Lipid degradation</keyword>
<reference evidence="5" key="2">
    <citation type="submission" date="2014-06" db="EMBL/GenBank/DDBJ databases">
        <title>The complete genome of Blastobotrys (Arxula) adeninivorans LS3 - a yeast of biotechnological interest.</title>
        <authorList>
            <person name="Kunze G."/>
            <person name="Gaillardin C."/>
            <person name="Czernicka M."/>
            <person name="Durrens P."/>
            <person name="Martin T."/>
            <person name="Boer E."/>
            <person name="Gabaldon T."/>
            <person name="Cruz J."/>
            <person name="Talla E."/>
            <person name="Marck C."/>
            <person name="Goffeau A."/>
            <person name="Barbe V."/>
            <person name="Baret P."/>
            <person name="Baronian K."/>
            <person name="Beier S."/>
            <person name="Bleykasten C."/>
            <person name="Bode R."/>
            <person name="Casaregola S."/>
            <person name="Despons L."/>
            <person name="Fairhead C."/>
            <person name="Giersberg M."/>
            <person name="Gierski P."/>
            <person name="Hahnel U."/>
            <person name="Hartmann A."/>
            <person name="Jankowska D."/>
            <person name="Jubin C."/>
            <person name="Jung P."/>
            <person name="Lafontaine I."/>
            <person name="Leh-Louis V."/>
            <person name="Lemaire M."/>
            <person name="Marcet-Houben M."/>
            <person name="Mascher M."/>
            <person name="Morel G."/>
            <person name="Richard G.-F."/>
            <person name="Riechen J."/>
            <person name="Sacerdot C."/>
            <person name="Sarkar A."/>
            <person name="Savel G."/>
            <person name="Schacherer J."/>
            <person name="Sherman D."/>
            <person name="Straub M.-L."/>
            <person name="Stein N."/>
            <person name="Thierry A."/>
            <person name="Trautwein-Schult A."/>
            <person name="Westhof E."/>
            <person name="Worch S."/>
            <person name="Dujon B."/>
            <person name="Souciet J.-L."/>
            <person name="Wincker P."/>
            <person name="Scholz U."/>
            <person name="Neuveglise N."/>
        </authorList>
    </citation>
    <scope>NUCLEOTIDE SEQUENCE</scope>
    <source>
        <strain evidence="5">LS3</strain>
    </source>
</reference>
<dbReference type="AlphaFoldDB" id="A0A060SW36"/>
<accession>A0A060SW36</accession>
<feature type="compositionally biased region" description="Polar residues" evidence="3">
    <location>
        <begin position="841"/>
        <end position="851"/>
    </location>
</feature>
<gene>
    <name evidence="5" type="ORF">GNLVRS02_ARAD1A01958g</name>
</gene>
<keyword evidence="2" id="KW-0443">Lipid metabolism</keyword>
<evidence type="ECO:0000256" key="1">
    <source>
        <dbReference type="ARBA" id="ARBA00007920"/>
    </source>
</evidence>
<feature type="compositionally biased region" description="Acidic residues" evidence="3">
    <location>
        <begin position="420"/>
        <end position="438"/>
    </location>
</feature>
<feature type="compositionally biased region" description="Basic and acidic residues" evidence="3">
    <location>
        <begin position="410"/>
        <end position="419"/>
    </location>
</feature>
<feature type="compositionally biased region" description="Pro residues" evidence="3">
    <location>
        <begin position="765"/>
        <end position="774"/>
    </location>
</feature>
<dbReference type="Gene3D" id="3.40.50.1820">
    <property type="entry name" value="alpha/beta hydrolase"/>
    <property type="match status" value="1"/>
</dbReference>
<comment type="similarity">
    <text evidence="1">Belongs to the putative lipase ROG1 family.</text>
</comment>
<dbReference type="GO" id="GO:0016042">
    <property type="term" value="P:lipid catabolic process"/>
    <property type="evidence" value="ECO:0007669"/>
    <property type="project" value="UniProtKB-KW"/>
</dbReference>
<evidence type="ECO:0000259" key="4">
    <source>
        <dbReference type="Pfam" id="PF05057"/>
    </source>
</evidence>
<organism evidence="5">
    <name type="scientific">Blastobotrys adeninivorans</name>
    <name type="common">Yeast</name>
    <name type="synonym">Arxula adeninivorans</name>
    <dbReference type="NCBI Taxonomy" id="409370"/>
    <lineage>
        <taxon>Eukaryota</taxon>
        <taxon>Fungi</taxon>
        <taxon>Dikarya</taxon>
        <taxon>Ascomycota</taxon>
        <taxon>Saccharomycotina</taxon>
        <taxon>Dipodascomycetes</taxon>
        <taxon>Dipodascales</taxon>
        <taxon>Trichomonascaceae</taxon>
        <taxon>Blastobotrys</taxon>
    </lineage>
</organism>
<feature type="region of interest" description="Disordered" evidence="3">
    <location>
        <begin position="716"/>
        <end position="792"/>
    </location>
</feature>
<proteinExistence type="inferred from homology"/>
<feature type="compositionally biased region" description="Basic and acidic residues" evidence="3">
    <location>
        <begin position="439"/>
        <end position="454"/>
    </location>
</feature>
<dbReference type="Pfam" id="PF05057">
    <property type="entry name" value="DUF676"/>
    <property type="match status" value="1"/>
</dbReference>
<feature type="region of interest" description="Disordered" evidence="3">
    <location>
        <begin position="584"/>
        <end position="620"/>
    </location>
</feature>
<feature type="compositionally biased region" description="Polar residues" evidence="3">
    <location>
        <begin position="751"/>
        <end position="764"/>
    </location>
</feature>
<dbReference type="PhylomeDB" id="A0A060SW36"/>
<name>A0A060SW36_BLAAD</name>
<evidence type="ECO:0000313" key="5">
    <source>
        <dbReference type="EMBL" id="CDP33110.1"/>
    </source>
</evidence>
<dbReference type="GO" id="GO:0047372">
    <property type="term" value="F:monoacylglycerol lipase activity"/>
    <property type="evidence" value="ECO:0007669"/>
    <property type="project" value="TreeGrafter"/>
</dbReference>
<feature type="compositionally biased region" description="Low complexity" evidence="3">
    <location>
        <begin position="586"/>
        <end position="600"/>
    </location>
</feature>
<feature type="domain" description="DUF676" evidence="4">
    <location>
        <begin position="188"/>
        <end position="391"/>
    </location>
</feature>
<evidence type="ECO:0000256" key="2">
    <source>
        <dbReference type="ARBA" id="ARBA00022963"/>
    </source>
</evidence>
<evidence type="ECO:0000256" key="3">
    <source>
        <dbReference type="SAM" id="MobiDB-lite"/>
    </source>
</evidence>
<dbReference type="InterPro" id="IPR044294">
    <property type="entry name" value="Lipase-like"/>
</dbReference>
<dbReference type="SUPFAM" id="SSF53474">
    <property type="entry name" value="alpha/beta-Hydrolases"/>
    <property type="match status" value="1"/>
</dbReference>
<feature type="region of interest" description="Disordered" evidence="3">
    <location>
        <begin position="828"/>
        <end position="861"/>
    </location>
</feature>
<sequence>MKPGRPAGVMYRSKGSVKVGEVNRFEITFTPERDENGSLIHNLDPSESELWVKIKNLEALPLRAAYLAGPYILYVDVRSESYDQDEKCFNTADQPTFESQLKAGQSFYAKLSMHKLQKTYTWYVDVVSQIIFSANASVQFEIAIGRDREQLHSPAMFSSNYQVKESPQLHVHKYDTLDLWNSPAPQFQKPLHLVVVTHGLHSNTGADMLYVKERIDAMAKRTGENIIVRGYFGNVCRTERGIKYLGRRLADHILKELAPKDPPPGFPPVKKISFVAHSLGGLVQTFAIATIQSEDPDFFNRIEPMSFVTMATPYLGISNENPGYVKFALDIGFAGRTGQDLGLTWKPSTKKNHKPLLQILPTGPTHEVLKRFKHRTLYANAVNDGIVPLRTSAILYLDWRALRKAARAKRGNESKKQQIDESESQQEENDDIEASEIPEDAKDGEEAKPEKTEFKDSIVKTFSKGSGDFINSVTQPVGALFSFLAPQAGGKRPGKIYKRSQTISQMEGSDGEDSDDGKAHMPRKTSMLESGVSVLLPPLPTQQFIVDPASRPNSIFHDRVYNDEDLPPRQFARRNSSLQKMEKALTFSSTSPKSTRTPSFDSSESGDVDSPISPTGNNDSVVEKAKVEEKIAREWHRDLTWRKVLVELEPDAHNNIVVRRRFANAYGWPVVDHMVENHFGRGRDVPTNLLHKIRHHMRIGKAPGNAAGARRFADRILGTNNQPGPHGVIRNGLKTNPTAGDKKSTDDDPENASQDLSSLRLDTQTPPPPAPEYSPPDKLANGPASAVSTESGSTGAAWDFHLNPTAEDEDDGLVYSVGTWIDSLRGMGGYADSPSKAKGQEQYQILESSPLTDVEGPGPSL</sequence>